<dbReference type="EMBL" id="BMNA01000002">
    <property type="protein sequence ID" value="GGL91094.1"/>
    <property type="molecule type" value="Genomic_DNA"/>
</dbReference>
<dbReference type="Proteomes" id="UP000655208">
    <property type="component" value="Unassembled WGS sequence"/>
</dbReference>
<name>A0A917SRC8_9ACTN</name>
<reference evidence="3" key="1">
    <citation type="journal article" date="2014" name="Int. J. Syst. Evol. Microbiol.">
        <title>Complete genome sequence of Corynebacterium casei LMG S-19264T (=DSM 44701T), isolated from a smear-ripened cheese.</title>
        <authorList>
            <consortium name="US DOE Joint Genome Institute (JGI-PGF)"/>
            <person name="Walter F."/>
            <person name="Albersmeier A."/>
            <person name="Kalinowski J."/>
            <person name="Ruckert C."/>
        </authorList>
    </citation>
    <scope>NUCLEOTIDE SEQUENCE</scope>
    <source>
        <strain evidence="3">CGMCC 4.7308</strain>
    </source>
</reference>
<evidence type="ECO:0000313" key="4">
    <source>
        <dbReference type="Proteomes" id="UP000655208"/>
    </source>
</evidence>
<sequence>MGPVSGLLVHALEACAPRDDLVMSRVAFDILGQIPAGEVAVSARVVRPGRTIELLEAEMSADGRLLVRATAWRLLRSDTTRIAGTDLTPLPPPESGRPFDGSGTWPGGFIRSLDIRTLGEPRPGRAQVWLRSGVELLAGRTSTDLASLFALVDTANGIAVRVRPGEAFFPNTDLTVHLFRQPVGRWLGLDTEVSFGGDGTGLTASVLHDRIGPIGRAAQTLTLRMTAGHA</sequence>
<dbReference type="InterPro" id="IPR049450">
    <property type="entry name" value="ACOT8-like_C"/>
</dbReference>
<evidence type="ECO:0000259" key="1">
    <source>
        <dbReference type="Pfam" id="PF13622"/>
    </source>
</evidence>
<evidence type="ECO:0000259" key="2">
    <source>
        <dbReference type="Pfam" id="PF20789"/>
    </source>
</evidence>
<organism evidence="3 4">
    <name type="scientific">Nakamurella endophytica</name>
    <dbReference type="NCBI Taxonomy" id="1748367"/>
    <lineage>
        <taxon>Bacteria</taxon>
        <taxon>Bacillati</taxon>
        <taxon>Actinomycetota</taxon>
        <taxon>Actinomycetes</taxon>
        <taxon>Nakamurellales</taxon>
        <taxon>Nakamurellaceae</taxon>
        <taxon>Nakamurella</taxon>
    </lineage>
</organism>
<feature type="domain" description="Acyl-CoA thioesterase-like C-terminal" evidence="2">
    <location>
        <begin position="93"/>
        <end position="222"/>
    </location>
</feature>
<dbReference type="SUPFAM" id="SSF54637">
    <property type="entry name" value="Thioesterase/thiol ester dehydrase-isomerase"/>
    <property type="match status" value="1"/>
</dbReference>
<dbReference type="InterPro" id="IPR042171">
    <property type="entry name" value="Acyl-CoA_hotdog"/>
</dbReference>
<dbReference type="InterPro" id="IPR029069">
    <property type="entry name" value="HotDog_dom_sf"/>
</dbReference>
<reference evidence="3" key="2">
    <citation type="submission" date="2020-09" db="EMBL/GenBank/DDBJ databases">
        <authorList>
            <person name="Sun Q."/>
            <person name="Zhou Y."/>
        </authorList>
    </citation>
    <scope>NUCLEOTIDE SEQUENCE</scope>
    <source>
        <strain evidence="3">CGMCC 4.7308</strain>
    </source>
</reference>
<proteinExistence type="predicted"/>
<protein>
    <submittedName>
        <fullName evidence="3">Thioesterase</fullName>
    </submittedName>
</protein>
<dbReference type="Gene3D" id="2.40.160.210">
    <property type="entry name" value="Acyl-CoA thioesterase, double hotdog domain"/>
    <property type="match status" value="1"/>
</dbReference>
<dbReference type="Pfam" id="PF20789">
    <property type="entry name" value="4HBT_3C"/>
    <property type="match status" value="1"/>
</dbReference>
<dbReference type="Pfam" id="PF13622">
    <property type="entry name" value="4HBT_3"/>
    <property type="match status" value="1"/>
</dbReference>
<keyword evidence="4" id="KW-1185">Reference proteome</keyword>
<dbReference type="AlphaFoldDB" id="A0A917SRC8"/>
<feature type="domain" description="Acyl-CoA thioesterase-like N-terminal HotDog" evidence="1">
    <location>
        <begin position="2"/>
        <end position="73"/>
    </location>
</feature>
<evidence type="ECO:0000313" key="3">
    <source>
        <dbReference type="EMBL" id="GGL91094.1"/>
    </source>
</evidence>
<accession>A0A917SRC8</accession>
<comment type="caution">
    <text evidence="3">The sequence shown here is derived from an EMBL/GenBank/DDBJ whole genome shotgun (WGS) entry which is preliminary data.</text>
</comment>
<dbReference type="InterPro" id="IPR049449">
    <property type="entry name" value="TesB_ACOT8-like_N"/>
</dbReference>
<gene>
    <name evidence="3" type="ORF">GCM10011594_08460</name>
</gene>